<proteinExistence type="predicted"/>
<dbReference type="Proteomes" id="UP000073816">
    <property type="component" value="Chromosome"/>
</dbReference>
<dbReference type="STRING" id="1727163.AO498_03945"/>
<dbReference type="AlphaFoldDB" id="A0A142EK87"/>
<evidence type="ECO:0000313" key="2">
    <source>
        <dbReference type="Proteomes" id="UP000073816"/>
    </source>
</evidence>
<protein>
    <submittedName>
        <fullName evidence="1">Uncharacterized protein</fullName>
    </submittedName>
</protein>
<reference evidence="1 2" key="2">
    <citation type="journal article" date="2016" name="Genome Announc.">
        <title>Complete Genome Sequence of Algoriphagus sp. Strain M8-2, Isolated from a Brackish Lake.</title>
        <authorList>
            <person name="Muraguchi Y."/>
            <person name="Kushimoto K."/>
            <person name="Ohtsubo Y."/>
            <person name="Suzuki T."/>
            <person name="Dohra H."/>
            <person name="Kimbara K."/>
            <person name="Shintani M."/>
        </authorList>
    </citation>
    <scope>NUCLEOTIDE SEQUENCE [LARGE SCALE GENOMIC DNA]</scope>
    <source>
        <strain evidence="1 2">M8-2</strain>
    </source>
</reference>
<organism evidence="1 2">
    <name type="scientific">Algoriphagus sanaruensis</name>
    <dbReference type="NCBI Taxonomy" id="1727163"/>
    <lineage>
        <taxon>Bacteria</taxon>
        <taxon>Pseudomonadati</taxon>
        <taxon>Bacteroidota</taxon>
        <taxon>Cytophagia</taxon>
        <taxon>Cytophagales</taxon>
        <taxon>Cyclobacteriaceae</taxon>
        <taxon>Algoriphagus</taxon>
    </lineage>
</organism>
<sequence length="156" mass="18621">MQCGSAKKFSEVGYGGIIDLVQFSYPLKSLITFSISIETTHLWESNYSQYQDEIFTKIRGLKEHILTPLGYRLIAKKLNDEGYLTPENHRFTNTHVFSIYQKGLKRLERVNRIDFVEFSDFEVRPYKSFKKFFKDFQSLKGEKVRYFSFYKNLKFF</sequence>
<dbReference type="EMBL" id="CP012836">
    <property type="protein sequence ID" value="AMQ55542.1"/>
    <property type="molecule type" value="Genomic_DNA"/>
</dbReference>
<reference evidence="2" key="1">
    <citation type="submission" date="2015-09" db="EMBL/GenBank/DDBJ databases">
        <title>Complete sequence of Algoriphagus sp. M8-2.</title>
        <authorList>
            <person name="Shintani M."/>
        </authorList>
    </citation>
    <scope>NUCLEOTIDE SEQUENCE [LARGE SCALE GENOMIC DNA]</scope>
    <source>
        <strain evidence="2">M8-2</strain>
    </source>
</reference>
<accession>A0A142EK87</accession>
<dbReference type="KEGG" id="alm:AO498_03945"/>
<keyword evidence="2" id="KW-1185">Reference proteome</keyword>
<dbReference type="PATRIC" id="fig|1727163.4.peg.820"/>
<gene>
    <name evidence="1" type="ORF">AO498_03945</name>
</gene>
<name>A0A142EK87_9BACT</name>
<evidence type="ECO:0000313" key="1">
    <source>
        <dbReference type="EMBL" id="AMQ55542.1"/>
    </source>
</evidence>